<dbReference type="Proteomes" id="UP001595947">
    <property type="component" value="Unassembled WGS sequence"/>
</dbReference>
<keyword evidence="2 3" id="KW-0808">Transferase</keyword>
<dbReference type="PROSITE" id="PS00092">
    <property type="entry name" value="N6_MTASE"/>
    <property type="match status" value="1"/>
</dbReference>
<keyword evidence="4" id="KW-1185">Reference proteome</keyword>
<sequence>MSRIVAGSAGGQRIQVPATGVRPTSDRVREALFSLLTARGVLEDAAVLDLYAGSGALGLEALSRGALTATLVERDPRACAVIQTNARTTGLRGALVRRASVPTFLRRATDTVDLVFVDPPYAGTEDEVDTVLALLVPWLGPDALVVVERDSRTRTPAWPEGIVAEEARVYGETTLHLAGTPEA</sequence>
<evidence type="ECO:0000256" key="1">
    <source>
        <dbReference type="ARBA" id="ARBA00022603"/>
    </source>
</evidence>
<organism evidence="3 4">
    <name type="scientific">Actinomycetospora atypica</name>
    <dbReference type="NCBI Taxonomy" id="1290095"/>
    <lineage>
        <taxon>Bacteria</taxon>
        <taxon>Bacillati</taxon>
        <taxon>Actinomycetota</taxon>
        <taxon>Actinomycetes</taxon>
        <taxon>Pseudonocardiales</taxon>
        <taxon>Pseudonocardiaceae</taxon>
        <taxon>Actinomycetospora</taxon>
    </lineage>
</organism>
<dbReference type="InterPro" id="IPR002052">
    <property type="entry name" value="DNA_methylase_N6_adenine_CS"/>
</dbReference>
<evidence type="ECO:0000256" key="2">
    <source>
        <dbReference type="ARBA" id="ARBA00022679"/>
    </source>
</evidence>
<accession>A0ABV9YJ96</accession>
<dbReference type="RefSeq" id="WP_378034816.1">
    <property type="nucleotide sequence ID" value="NZ_JBHSIV010000003.1"/>
</dbReference>
<gene>
    <name evidence="3" type="primary">rsmD</name>
    <name evidence="3" type="ORF">ACFPBZ_04595</name>
</gene>
<dbReference type="PIRSF" id="PIRSF004553">
    <property type="entry name" value="CHP00095"/>
    <property type="match status" value="1"/>
</dbReference>
<reference evidence="4" key="1">
    <citation type="journal article" date="2019" name="Int. J. Syst. Evol. Microbiol.">
        <title>The Global Catalogue of Microorganisms (GCM) 10K type strain sequencing project: providing services to taxonomists for standard genome sequencing and annotation.</title>
        <authorList>
            <consortium name="The Broad Institute Genomics Platform"/>
            <consortium name="The Broad Institute Genome Sequencing Center for Infectious Disease"/>
            <person name="Wu L."/>
            <person name="Ma J."/>
        </authorList>
    </citation>
    <scope>NUCLEOTIDE SEQUENCE [LARGE SCALE GENOMIC DNA]</scope>
    <source>
        <strain evidence="4">CGMCC 4.7093</strain>
    </source>
</reference>
<dbReference type="PANTHER" id="PTHR43542:SF1">
    <property type="entry name" value="METHYLTRANSFERASE"/>
    <property type="match status" value="1"/>
</dbReference>
<dbReference type="InterPro" id="IPR029063">
    <property type="entry name" value="SAM-dependent_MTases_sf"/>
</dbReference>
<dbReference type="CDD" id="cd02440">
    <property type="entry name" value="AdoMet_MTases"/>
    <property type="match status" value="1"/>
</dbReference>
<dbReference type="EC" id="2.1.1.171" evidence="3"/>
<evidence type="ECO:0000313" key="3">
    <source>
        <dbReference type="EMBL" id="MFC5061473.1"/>
    </source>
</evidence>
<dbReference type="EMBL" id="JBHSIV010000003">
    <property type="protein sequence ID" value="MFC5061473.1"/>
    <property type="molecule type" value="Genomic_DNA"/>
</dbReference>
<comment type="caution">
    <text evidence="3">The sequence shown here is derived from an EMBL/GenBank/DDBJ whole genome shotgun (WGS) entry which is preliminary data.</text>
</comment>
<dbReference type="InterPro" id="IPR004398">
    <property type="entry name" value="RNA_MeTrfase_RsmD"/>
</dbReference>
<dbReference type="NCBIfam" id="TIGR00095">
    <property type="entry name" value="16S rRNA (guanine(966)-N(2))-methyltransferase RsmD"/>
    <property type="match status" value="1"/>
</dbReference>
<dbReference type="Gene3D" id="3.40.50.150">
    <property type="entry name" value="Vaccinia Virus protein VP39"/>
    <property type="match status" value="1"/>
</dbReference>
<dbReference type="GO" id="GO:0052913">
    <property type="term" value="F:16S rRNA (guanine(966)-N(2))-methyltransferase activity"/>
    <property type="evidence" value="ECO:0007669"/>
    <property type="project" value="UniProtKB-EC"/>
</dbReference>
<name>A0ABV9YJ96_9PSEU</name>
<keyword evidence="1 3" id="KW-0489">Methyltransferase</keyword>
<dbReference type="SUPFAM" id="SSF53335">
    <property type="entry name" value="S-adenosyl-L-methionine-dependent methyltransferases"/>
    <property type="match status" value="1"/>
</dbReference>
<protein>
    <submittedName>
        <fullName evidence="3">16S rRNA (Guanine(966)-N(2))-methyltransferase RsmD</fullName>
        <ecNumber evidence="3">2.1.1.171</ecNumber>
    </submittedName>
</protein>
<dbReference type="Pfam" id="PF03602">
    <property type="entry name" value="Cons_hypoth95"/>
    <property type="match status" value="1"/>
</dbReference>
<dbReference type="PANTHER" id="PTHR43542">
    <property type="entry name" value="METHYLTRANSFERASE"/>
    <property type="match status" value="1"/>
</dbReference>
<proteinExistence type="predicted"/>
<evidence type="ECO:0000313" key="4">
    <source>
        <dbReference type="Proteomes" id="UP001595947"/>
    </source>
</evidence>